<organism evidence="1 2">
    <name type="scientific">Coprococcus hominis</name>
    <name type="common">ex Liu et al. 2022</name>
    <dbReference type="NCBI Taxonomy" id="2763039"/>
    <lineage>
        <taxon>Bacteria</taxon>
        <taxon>Bacillati</taxon>
        <taxon>Bacillota</taxon>
        <taxon>Clostridia</taxon>
        <taxon>Lachnospirales</taxon>
        <taxon>Lachnospiraceae</taxon>
        <taxon>Coprococcus</taxon>
    </lineage>
</organism>
<dbReference type="AlphaFoldDB" id="A0A8I0AFQ4"/>
<reference evidence="1 2" key="1">
    <citation type="submission" date="2020-08" db="EMBL/GenBank/DDBJ databases">
        <title>Genome public.</title>
        <authorList>
            <person name="Liu C."/>
            <person name="Sun Q."/>
        </authorList>
    </citation>
    <scope>NUCLEOTIDE SEQUENCE [LARGE SCALE GENOMIC DNA]</scope>
    <source>
        <strain evidence="1 2">NSJ-10</strain>
    </source>
</reference>
<evidence type="ECO:0000313" key="1">
    <source>
        <dbReference type="EMBL" id="MBC5663073.1"/>
    </source>
</evidence>
<accession>A0A8I0AFQ4</accession>
<dbReference type="RefSeq" id="WP_186847760.1">
    <property type="nucleotide sequence ID" value="NZ_JACOOX010000005.1"/>
</dbReference>
<sequence length="227" mass="26044">MVDIMYEITTKSRKNKNVIGDVTIIMDGRLQLDQISMIQTGAQEDGVFLSFPDNSLNQSRVTVLSKAYIDAFTTAAYFSLKHHGEPYYIHLFENQMEPWSYIDMQDRIADNPGIPESVKNTLPEMDLFSYGDPKMRYNTAAVFQRYFGNGVNHRESIVIHIDKGDRNRYSLQIADAVICSNLAGLDLRRSAGNKKEVCSILQQDFKLEVKAKLQKEHEKLQKNRLSR</sequence>
<name>A0A8I0AFQ4_9FIRM</name>
<evidence type="ECO:0000313" key="2">
    <source>
        <dbReference type="Proteomes" id="UP000615234"/>
    </source>
</evidence>
<dbReference type="EMBL" id="JACOOX010000005">
    <property type="protein sequence ID" value="MBC5663073.1"/>
    <property type="molecule type" value="Genomic_DNA"/>
</dbReference>
<protein>
    <submittedName>
        <fullName evidence="1">Uncharacterized protein</fullName>
    </submittedName>
</protein>
<proteinExistence type="predicted"/>
<gene>
    <name evidence="1" type="ORF">H8S09_09245</name>
</gene>
<dbReference type="Proteomes" id="UP000615234">
    <property type="component" value="Unassembled WGS sequence"/>
</dbReference>
<comment type="caution">
    <text evidence="1">The sequence shown here is derived from an EMBL/GenBank/DDBJ whole genome shotgun (WGS) entry which is preliminary data.</text>
</comment>
<keyword evidence="2" id="KW-1185">Reference proteome</keyword>